<sequence>MPKTEARFTAFATLWTRLLRWVGRGDAAARAYRPERNYMRGPGEACTRAGRGAGH</sequence>
<name>A0A1N6E3D6_9RHOB</name>
<organism evidence="1 2">
    <name type="scientific">Vannielia litorea</name>
    <dbReference type="NCBI Taxonomy" id="1217970"/>
    <lineage>
        <taxon>Bacteria</taxon>
        <taxon>Pseudomonadati</taxon>
        <taxon>Pseudomonadota</taxon>
        <taxon>Alphaproteobacteria</taxon>
        <taxon>Rhodobacterales</taxon>
        <taxon>Paracoccaceae</taxon>
        <taxon>Vannielia</taxon>
    </lineage>
</organism>
<reference evidence="2" key="1">
    <citation type="submission" date="2016-11" db="EMBL/GenBank/DDBJ databases">
        <authorList>
            <person name="Varghese N."/>
            <person name="Submissions S."/>
        </authorList>
    </citation>
    <scope>NUCLEOTIDE SEQUENCE [LARGE SCALE GENOMIC DNA]</scope>
    <source>
        <strain evidence="2">DSM 29440</strain>
    </source>
</reference>
<dbReference type="Proteomes" id="UP000184932">
    <property type="component" value="Unassembled WGS sequence"/>
</dbReference>
<dbReference type="EMBL" id="FSRL01000001">
    <property type="protein sequence ID" value="SIN77528.1"/>
    <property type="molecule type" value="Genomic_DNA"/>
</dbReference>
<dbReference type="AlphaFoldDB" id="A0A1N6E3D6"/>
<dbReference type="RefSeq" id="WP_175570405.1">
    <property type="nucleotide sequence ID" value="NZ_FSRL01000001.1"/>
</dbReference>
<accession>A0A1N6E3D6</accession>
<evidence type="ECO:0000313" key="1">
    <source>
        <dbReference type="EMBL" id="SIN77528.1"/>
    </source>
</evidence>
<keyword evidence="2" id="KW-1185">Reference proteome</keyword>
<proteinExistence type="predicted"/>
<gene>
    <name evidence="1" type="ORF">SAMN05444002_0291</name>
</gene>
<protein>
    <submittedName>
        <fullName evidence="1">Uncharacterized protein</fullName>
    </submittedName>
</protein>
<evidence type="ECO:0000313" key="2">
    <source>
        <dbReference type="Proteomes" id="UP000184932"/>
    </source>
</evidence>